<name>A0A3P6CP52_BRACM</name>
<dbReference type="AlphaFoldDB" id="A0A3P6CP52"/>
<evidence type="ECO:0000256" key="1">
    <source>
        <dbReference type="SAM" id="MobiDB-lite"/>
    </source>
</evidence>
<dbReference type="EMBL" id="LS974626">
    <property type="protein sequence ID" value="CAG7911804.1"/>
    <property type="molecule type" value="Genomic_DNA"/>
</dbReference>
<sequence length="159" mass="17872">MDQKELDQMRKVVTELMKELKAMAMARTTVDAESYILKAKIKNREKELDHKRKVVKELEMDNLILDLEDGCRSLDDLSQTEVNDLRSYTSEKIAWFEREISRQSEPSTSVNEPILGDDVPKASDHVAPEGGPSSLPSDDNEDMKKRDGESSKSGGADDA</sequence>
<feature type="region of interest" description="Disordered" evidence="1">
    <location>
        <begin position="97"/>
        <end position="159"/>
    </location>
</feature>
<organism evidence="3">
    <name type="scientific">Brassica campestris</name>
    <name type="common">Field mustard</name>
    <dbReference type="NCBI Taxonomy" id="3711"/>
    <lineage>
        <taxon>Eukaryota</taxon>
        <taxon>Viridiplantae</taxon>
        <taxon>Streptophyta</taxon>
        <taxon>Embryophyta</taxon>
        <taxon>Tracheophyta</taxon>
        <taxon>Spermatophyta</taxon>
        <taxon>Magnoliopsida</taxon>
        <taxon>eudicotyledons</taxon>
        <taxon>Gunneridae</taxon>
        <taxon>Pentapetalae</taxon>
        <taxon>rosids</taxon>
        <taxon>malvids</taxon>
        <taxon>Brassicales</taxon>
        <taxon>Brassicaceae</taxon>
        <taxon>Brassiceae</taxon>
        <taxon>Brassica</taxon>
    </lineage>
</organism>
<evidence type="ECO:0000313" key="3">
    <source>
        <dbReference type="EMBL" id="VDD20637.1"/>
    </source>
</evidence>
<dbReference type="Gramene" id="A10p30500.2_BraZ1">
    <property type="protein sequence ID" value="A10p30500.2_BraZ1.CDS.1"/>
    <property type="gene ID" value="A10g30500.2_BraZ1"/>
</dbReference>
<reference evidence="3" key="1">
    <citation type="submission" date="2018-11" db="EMBL/GenBank/DDBJ databases">
        <authorList>
            <consortium name="Genoscope - CEA"/>
            <person name="William W."/>
        </authorList>
    </citation>
    <scope>NUCLEOTIDE SEQUENCE</scope>
</reference>
<evidence type="ECO:0000313" key="2">
    <source>
        <dbReference type="EMBL" id="CAG7911804.1"/>
    </source>
</evidence>
<dbReference type="EMBL" id="LR031577">
    <property type="protein sequence ID" value="VDD20637.1"/>
    <property type="molecule type" value="Genomic_DNA"/>
</dbReference>
<feature type="compositionally biased region" description="Basic and acidic residues" evidence="1">
    <location>
        <begin position="118"/>
        <end position="127"/>
    </location>
</feature>
<accession>A0A3P6CP52</accession>
<dbReference type="Proteomes" id="UP000694005">
    <property type="component" value="Chromosome A10"/>
</dbReference>
<protein>
    <submittedName>
        <fullName evidence="2">Uncharacterized protein</fullName>
    </submittedName>
</protein>
<gene>
    <name evidence="3" type="ORF">BRAA10T44986Z</name>
    <name evidence="2" type="ORF">BRAPAZ1V2_A10P30500.2</name>
</gene>
<proteinExistence type="predicted"/>